<dbReference type="Proteomes" id="UP001497602">
    <property type="component" value="Unassembled WGS sequence"/>
</dbReference>
<proteinExistence type="predicted"/>
<evidence type="ECO:0000313" key="1">
    <source>
        <dbReference type="EMBL" id="CAL2106696.1"/>
    </source>
</evidence>
<reference evidence="1 2" key="1">
    <citation type="submission" date="2024-05" db="EMBL/GenBank/DDBJ databases">
        <authorList>
            <person name="Duchaud E."/>
        </authorList>
    </citation>
    <scope>NUCLEOTIDE SEQUENCE [LARGE SCALE GENOMIC DNA]</scope>
    <source>
        <strain evidence="1">Ena-SAMPLE-TAB-13-05-2024-13:56:06:370-140305</strain>
    </source>
</reference>
<comment type="caution">
    <text evidence="1">The sequence shown here is derived from an EMBL/GenBank/DDBJ whole genome shotgun (WGS) entry which is preliminary data.</text>
</comment>
<gene>
    <name evidence="1" type="ORF">T190115A13A_270053</name>
</gene>
<sequence>MKLSIFNKAFNLAVSKGFNYDYEEIELFELEEIYEEALEFLKDSLDPILLDAGEIYGSNDHVSYNLPYGQGDSTGQFAFDKETETYSHEAQDLDGKLYLIVWKA</sequence>
<protein>
    <submittedName>
        <fullName evidence="1">Uncharacterized protein</fullName>
    </submittedName>
</protein>
<keyword evidence="2" id="KW-1185">Reference proteome</keyword>
<name>A0ABP1FA90_9FLAO</name>
<dbReference type="EMBL" id="CAXJRC010000019">
    <property type="protein sequence ID" value="CAL2106696.1"/>
    <property type="molecule type" value="Genomic_DNA"/>
</dbReference>
<evidence type="ECO:0000313" key="2">
    <source>
        <dbReference type="Proteomes" id="UP001497602"/>
    </source>
</evidence>
<organism evidence="1 2">
    <name type="scientific">Tenacibaculum vairaonense</name>
    <dbReference type="NCBI Taxonomy" id="3137860"/>
    <lineage>
        <taxon>Bacteria</taxon>
        <taxon>Pseudomonadati</taxon>
        <taxon>Bacteroidota</taxon>
        <taxon>Flavobacteriia</taxon>
        <taxon>Flavobacteriales</taxon>
        <taxon>Flavobacteriaceae</taxon>
        <taxon>Tenacibaculum</taxon>
    </lineage>
</organism>
<accession>A0ABP1FA90</accession>
<dbReference type="RefSeq" id="WP_348738443.1">
    <property type="nucleotide sequence ID" value="NZ_CAXJRC010000019.1"/>
</dbReference>